<sequence>MNSVSTMAISLTAMLASLPSIGSSTNFMELGFGRLAFDNVSEIEPKGFVITANIEFGGLYLEGSSALMADDVAVTGLVYGAEEDVLATLDFDVDSRTYTLLAGKQFDLNDNSLIDIYGGYSRHRLEVAYSGLVNTTYYDGYTNKELILFLDQEENESSDHYHLEAAYDYTHVDLNFRVGVGFERIQDDVSENNLVYLAEVGYRFTNNISANVSYRNAEVYNTLSLNLRYSF</sequence>
<evidence type="ECO:0000256" key="1">
    <source>
        <dbReference type="SAM" id="SignalP"/>
    </source>
</evidence>
<feature type="chain" id="PRO_5046141586" description="Outer membrane protein beta-barrel domain-containing protein" evidence="1">
    <location>
        <begin position="23"/>
        <end position="231"/>
    </location>
</feature>
<organism evidence="2 3">
    <name type="scientific">Pseudoalteromonas piscicida</name>
    <dbReference type="NCBI Taxonomy" id="43662"/>
    <lineage>
        <taxon>Bacteria</taxon>
        <taxon>Pseudomonadati</taxon>
        <taxon>Pseudomonadota</taxon>
        <taxon>Gammaproteobacteria</taxon>
        <taxon>Alteromonadales</taxon>
        <taxon>Pseudoalteromonadaceae</taxon>
        <taxon>Pseudoalteromonas</taxon>
    </lineage>
</organism>
<protein>
    <recommendedName>
        <fullName evidence="4">Outer membrane protein beta-barrel domain-containing protein</fullName>
    </recommendedName>
</protein>
<keyword evidence="3" id="KW-1185">Reference proteome</keyword>
<gene>
    <name evidence="2" type="ORF">PPIS_b0472</name>
</gene>
<keyword evidence="1" id="KW-0732">Signal</keyword>
<dbReference type="Proteomes" id="UP000016521">
    <property type="component" value="Chromosome II"/>
</dbReference>
<evidence type="ECO:0008006" key="4">
    <source>
        <dbReference type="Google" id="ProtNLM"/>
    </source>
</evidence>
<feature type="signal peptide" evidence="1">
    <location>
        <begin position="1"/>
        <end position="22"/>
    </location>
</feature>
<dbReference type="SUPFAM" id="SSF56925">
    <property type="entry name" value="OMPA-like"/>
    <property type="match status" value="1"/>
</dbReference>
<reference evidence="2 3" key="1">
    <citation type="submission" date="2015-06" db="EMBL/GenBank/DDBJ databases">
        <authorList>
            <person name="Xie B.-B."/>
            <person name="Rong J.-C."/>
            <person name="Qin Q.-L."/>
            <person name="Zhang Y.-Z."/>
        </authorList>
    </citation>
    <scope>NUCLEOTIDE SEQUENCE [LARGE SCALE GENOMIC DNA]</scope>
    <source>
        <strain evidence="2 3">JCM 20779</strain>
    </source>
</reference>
<accession>A0ABN5CRK9</accession>
<proteinExistence type="predicted"/>
<dbReference type="RefSeq" id="WP_010369981.1">
    <property type="nucleotide sequence ID" value="NZ_CP011925.1"/>
</dbReference>
<dbReference type="InterPro" id="IPR011250">
    <property type="entry name" value="OMP/PagP_B-barrel"/>
</dbReference>
<name>A0ABN5CRK9_PSEO7</name>
<dbReference type="EMBL" id="CP011925">
    <property type="protein sequence ID" value="ATD09622.1"/>
    <property type="molecule type" value="Genomic_DNA"/>
</dbReference>
<evidence type="ECO:0000313" key="2">
    <source>
        <dbReference type="EMBL" id="ATD09622.1"/>
    </source>
</evidence>
<evidence type="ECO:0000313" key="3">
    <source>
        <dbReference type="Proteomes" id="UP000016521"/>
    </source>
</evidence>